<proteinExistence type="predicted"/>
<dbReference type="Proteomes" id="UP000478483">
    <property type="component" value="Unassembled WGS sequence"/>
</dbReference>
<accession>A0A6L6L877</accession>
<name>A0A6L6L877_9FIRM</name>
<dbReference type="SUPFAM" id="SSF46785">
    <property type="entry name" value="Winged helix' DNA-binding domain"/>
    <property type="match status" value="1"/>
</dbReference>
<gene>
    <name evidence="1" type="ORF">GMD50_16405</name>
</gene>
<organism evidence="1 2">
    <name type="scientific">Roseburia intestinalis</name>
    <dbReference type="NCBI Taxonomy" id="166486"/>
    <lineage>
        <taxon>Bacteria</taxon>
        <taxon>Bacillati</taxon>
        <taxon>Bacillota</taxon>
        <taxon>Clostridia</taxon>
        <taxon>Lachnospirales</taxon>
        <taxon>Lachnospiraceae</taxon>
        <taxon>Roseburia</taxon>
    </lineage>
</organism>
<dbReference type="InterPro" id="IPR036390">
    <property type="entry name" value="WH_DNA-bd_sf"/>
</dbReference>
<sequence length="67" mass="7732">MNIMIDHTFMQPIYEQITEQIKYQILHDTLQGGEALPSVRTLVKELKISALTNGLNVSHRSEWLHLS</sequence>
<evidence type="ECO:0000313" key="2">
    <source>
        <dbReference type="Proteomes" id="UP000478483"/>
    </source>
</evidence>
<dbReference type="InterPro" id="IPR036388">
    <property type="entry name" value="WH-like_DNA-bd_sf"/>
</dbReference>
<comment type="caution">
    <text evidence="1">The sequence shown here is derived from an EMBL/GenBank/DDBJ whole genome shotgun (WGS) entry which is preliminary data.</text>
</comment>
<reference evidence="1 2" key="1">
    <citation type="journal article" date="2019" name="Nat. Med.">
        <title>A library of human gut bacterial isolates paired with longitudinal multiomics data enables mechanistic microbiome research.</title>
        <authorList>
            <person name="Poyet M."/>
            <person name="Groussin M."/>
            <person name="Gibbons S.M."/>
            <person name="Avila-Pacheco J."/>
            <person name="Jiang X."/>
            <person name="Kearney S.M."/>
            <person name="Perrotta A.R."/>
            <person name="Berdy B."/>
            <person name="Zhao S."/>
            <person name="Lieberman T.D."/>
            <person name="Swanson P.K."/>
            <person name="Smith M."/>
            <person name="Roesemann S."/>
            <person name="Alexander J.E."/>
            <person name="Rich S.A."/>
            <person name="Livny J."/>
            <person name="Vlamakis H."/>
            <person name="Clish C."/>
            <person name="Bullock K."/>
            <person name="Deik A."/>
            <person name="Scott J."/>
            <person name="Pierce K.A."/>
            <person name="Xavier R.J."/>
            <person name="Alm E.J."/>
        </authorList>
    </citation>
    <scope>NUCLEOTIDE SEQUENCE [LARGE SCALE GENOMIC DNA]</scope>
    <source>
        <strain evidence="1 2">BIOML-A1</strain>
    </source>
</reference>
<dbReference type="AlphaFoldDB" id="A0A6L6L877"/>
<dbReference type="EMBL" id="WNAJ01000025">
    <property type="protein sequence ID" value="MTR86591.1"/>
    <property type="molecule type" value="Genomic_DNA"/>
</dbReference>
<protein>
    <submittedName>
        <fullName evidence="1">GntR family transcriptional regulator</fullName>
    </submittedName>
</protein>
<evidence type="ECO:0000313" key="1">
    <source>
        <dbReference type="EMBL" id="MTR86591.1"/>
    </source>
</evidence>
<dbReference type="Gene3D" id="1.10.10.10">
    <property type="entry name" value="Winged helix-like DNA-binding domain superfamily/Winged helix DNA-binding domain"/>
    <property type="match status" value="1"/>
</dbReference>